<organism evidence="2 3">
    <name type="scientific">Paenibacillus xylanexedens</name>
    <dbReference type="NCBI Taxonomy" id="528191"/>
    <lineage>
        <taxon>Bacteria</taxon>
        <taxon>Bacillati</taxon>
        <taxon>Bacillota</taxon>
        <taxon>Bacilli</taxon>
        <taxon>Bacillales</taxon>
        <taxon>Paenibacillaceae</taxon>
        <taxon>Paenibacillus</taxon>
    </lineage>
</organism>
<evidence type="ECO:0000259" key="1">
    <source>
        <dbReference type="Pfam" id="PF18735"/>
    </source>
</evidence>
<dbReference type="RefSeq" id="WP_211082823.1">
    <property type="nucleotide sequence ID" value="NZ_JAGIKV010000008.1"/>
</dbReference>
<accession>A0ABS4RTL6</accession>
<proteinExistence type="predicted"/>
<feature type="domain" description="RiboL-PSP-HEPN" evidence="1">
    <location>
        <begin position="16"/>
        <end position="199"/>
    </location>
</feature>
<comment type="caution">
    <text evidence="2">The sequence shown here is derived from an EMBL/GenBank/DDBJ whole genome shotgun (WGS) entry which is preliminary data.</text>
</comment>
<dbReference type="Pfam" id="PF18735">
    <property type="entry name" value="HEPN_RiboL-PSP"/>
    <property type="match status" value="1"/>
</dbReference>
<keyword evidence="3" id="KW-1185">Reference proteome</keyword>
<evidence type="ECO:0000313" key="2">
    <source>
        <dbReference type="EMBL" id="MBP2246064.1"/>
    </source>
</evidence>
<sequence length="225" mass="26816">MKIKDLEKLEEKIDRDFSWRKVELLQIKMAIEKNNVSLSKKTLVRSGIALLCAHWEGFIRSVSNYYVVYICCQKIQSKYLKENFLAFKIKQDVRKSGESSKNSVHTKFLLRIVDLQEEIFSIRFSDIPEKRIINTDSNLSFELFDEILKSIGLENIYETKRNYIDNEMLKYRHEIVHGESYRDTEYDFTEVYDQVMSIMESFKFQVIEAAEEKKYLKQIENSNII</sequence>
<reference evidence="2 3" key="1">
    <citation type="submission" date="2021-03" db="EMBL/GenBank/DDBJ databases">
        <title>Genomic Encyclopedia of Type Strains, Phase IV (KMG-IV): sequencing the most valuable type-strain genomes for metagenomic binning, comparative biology and taxonomic classification.</title>
        <authorList>
            <person name="Goeker M."/>
        </authorList>
    </citation>
    <scope>NUCLEOTIDE SEQUENCE [LARGE SCALE GENOMIC DNA]</scope>
    <source>
        <strain evidence="2 3">DSM 21292</strain>
    </source>
</reference>
<dbReference type="InterPro" id="IPR041519">
    <property type="entry name" value="HEPN_RiboL-PSP"/>
</dbReference>
<name>A0ABS4RTL6_PAEXY</name>
<protein>
    <recommendedName>
        <fullName evidence="1">RiboL-PSP-HEPN domain-containing protein</fullName>
    </recommendedName>
</protein>
<dbReference type="EMBL" id="JAGIKV010000008">
    <property type="protein sequence ID" value="MBP2246064.1"/>
    <property type="molecule type" value="Genomic_DNA"/>
</dbReference>
<evidence type="ECO:0000313" key="3">
    <source>
        <dbReference type="Proteomes" id="UP000810207"/>
    </source>
</evidence>
<gene>
    <name evidence="2" type="ORF">J2Z28_002693</name>
</gene>
<dbReference type="Proteomes" id="UP000810207">
    <property type="component" value="Unassembled WGS sequence"/>
</dbReference>